<sequence length="152" mass="17287">MFNYFRLNLLIVNTEISMTNRSQTLTEVTLMKSDNYCNFTNLTINYFCINQRLFNNSGCLNISEYNFSILGDTSNKSVNQTCEYTTICFPDPIALSGLILTLIGLVLGLLIIFNRQLFTAPRKNNTFIVITLIIINVGAAFLIFTAQCHFLR</sequence>
<evidence type="ECO:0000313" key="3">
    <source>
        <dbReference type="WBParaSite" id="SMRG1_93440.1"/>
    </source>
</evidence>
<proteinExistence type="predicted"/>
<dbReference type="WBParaSite" id="SMRG1_93440.1">
    <property type="protein sequence ID" value="SMRG1_93440.1"/>
    <property type="gene ID" value="SMRG1_93440"/>
</dbReference>
<keyword evidence="1" id="KW-0472">Membrane</keyword>
<keyword evidence="1" id="KW-0812">Transmembrane</keyword>
<accession>A0AA85ANZ6</accession>
<evidence type="ECO:0000313" key="2">
    <source>
        <dbReference type="Proteomes" id="UP000050790"/>
    </source>
</evidence>
<keyword evidence="1" id="KW-1133">Transmembrane helix</keyword>
<evidence type="ECO:0000256" key="1">
    <source>
        <dbReference type="SAM" id="Phobius"/>
    </source>
</evidence>
<reference evidence="3" key="1">
    <citation type="submission" date="2023-11" db="UniProtKB">
        <authorList>
            <consortium name="WormBaseParasite"/>
        </authorList>
    </citation>
    <scope>IDENTIFICATION</scope>
</reference>
<name>A0AA85ANZ6_9TREM</name>
<feature type="transmembrane region" description="Helical" evidence="1">
    <location>
        <begin position="125"/>
        <end position="146"/>
    </location>
</feature>
<organism evidence="2 3">
    <name type="scientific">Schistosoma margrebowiei</name>
    <dbReference type="NCBI Taxonomy" id="48269"/>
    <lineage>
        <taxon>Eukaryota</taxon>
        <taxon>Metazoa</taxon>
        <taxon>Spiralia</taxon>
        <taxon>Lophotrochozoa</taxon>
        <taxon>Platyhelminthes</taxon>
        <taxon>Trematoda</taxon>
        <taxon>Digenea</taxon>
        <taxon>Strigeidida</taxon>
        <taxon>Schistosomatoidea</taxon>
        <taxon>Schistosomatidae</taxon>
        <taxon>Schistosoma</taxon>
    </lineage>
</organism>
<dbReference type="Proteomes" id="UP000050790">
    <property type="component" value="Unassembled WGS sequence"/>
</dbReference>
<feature type="transmembrane region" description="Helical" evidence="1">
    <location>
        <begin position="93"/>
        <end position="113"/>
    </location>
</feature>
<dbReference type="AlphaFoldDB" id="A0AA85ANZ6"/>
<protein>
    <submittedName>
        <fullName evidence="3">Uncharacterized protein</fullName>
    </submittedName>
</protein>